<dbReference type="EMBL" id="BNCP01000039">
    <property type="protein sequence ID" value="GIL87491.1"/>
    <property type="molecule type" value="Genomic_DNA"/>
</dbReference>
<evidence type="ECO:0000313" key="18">
    <source>
        <dbReference type="Proteomes" id="UP000747110"/>
    </source>
</evidence>
<feature type="region of interest" description="Disordered" evidence="12">
    <location>
        <begin position="1352"/>
        <end position="1378"/>
    </location>
</feature>
<feature type="domain" description="Ion transport" evidence="14">
    <location>
        <begin position="1727"/>
        <end position="1922"/>
    </location>
</feature>
<feature type="compositionally biased region" description="Low complexity" evidence="12">
    <location>
        <begin position="819"/>
        <end position="831"/>
    </location>
</feature>
<evidence type="ECO:0000256" key="2">
    <source>
        <dbReference type="ARBA" id="ARBA00022448"/>
    </source>
</evidence>
<feature type="region of interest" description="Disordered" evidence="12">
    <location>
        <begin position="1"/>
        <end position="45"/>
    </location>
</feature>
<dbReference type="Pfam" id="PF00520">
    <property type="entry name" value="Ion_trans"/>
    <property type="match status" value="1"/>
</dbReference>
<feature type="compositionally biased region" description="Basic and acidic residues" evidence="12">
    <location>
        <begin position="927"/>
        <end position="937"/>
    </location>
</feature>
<keyword evidence="8 13" id="KW-1133">Transmembrane helix</keyword>
<feature type="compositionally biased region" description="Low complexity" evidence="12">
    <location>
        <begin position="1059"/>
        <end position="1073"/>
    </location>
</feature>
<keyword evidence="6" id="KW-0677">Repeat</keyword>
<feature type="compositionally biased region" description="Gly residues" evidence="12">
    <location>
        <begin position="1577"/>
        <end position="1589"/>
    </location>
</feature>
<feature type="compositionally biased region" description="Low complexity" evidence="12">
    <location>
        <begin position="36"/>
        <end position="45"/>
    </location>
</feature>
<evidence type="ECO:0000256" key="1">
    <source>
        <dbReference type="ARBA" id="ARBA00004651"/>
    </source>
</evidence>
<evidence type="ECO:0000256" key="3">
    <source>
        <dbReference type="ARBA" id="ARBA00022475"/>
    </source>
</evidence>
<feature type="compositionally biased region" description="Polar residues" evidence="12">
    <location>
        <begin position="1036"/>
        <end position="1049"/>
    </location>
</feature>
<keyword evidence="4" id="KW-0109">Calcium transport</keyword>
<evidence type="ECO:0000256" key="7">
    <source>
        <dbReference type="ARBA" id="ARBA00022837"/>
    </source>
</evidence>
<evidence type="ECO:0000313" key="15">
    <source>
        <dbReference type="EMBL" id="GIL87491.1"/>
    </source>
</evidence>
<accession>A0A8J4D9M7</accession>
<dbReference type="GO" id="GO:0098703">
    <property type="term" value="P:calcium ion import across plasma membrane"/>
    <property type="evidence" value="ECO:0007669"/>
    <property type="project" value="TreeGrafter"/>
</dbReference>
<dbReference type="GO" id="GO:0005886">
    <property type="term" value="C:plasma membrane"/>
    <property type="evidence" value="ECO:0007669"/>
    <property type="project" value="UniProtKB-SubCell"/>
</dbReference>
<proteinExistence type="predicted"/>
<keyword evidence="5 13" id="KW-0812">Transmembrane</keyword>
<evidence type="ECO:0000256" key="9">
    <source>
        <dbReference type="ARBA" id="ARBA00023065"/>
    </source>
</evidence>
<keyword evidence="3" id="KW-1003">Cell membrane</keyword>
<feature type="region of interest" description="Disordered" evidence="12">
    <location>
        <begin position="222"/>
        <end position="251"/>
    </location>
</feature>
<dbReference type="SMART" id="SM00248">
    <property type="entry name" value="ANK"/>
    <property type="match status" value="3"/>
</dbReference>
<feature type="region of interest" description="Disordered" evidence="12">
    <location>
        <begin position="1001"/>
        <end position="1073"/>
    </location>
</feature>
<keyword evidence="2" id="KW-0813">Transport</keyword>
<dbReference type="SUPFAM" id="SSF48403">
    <property type="entry name" value="Ankyrin repeat"/>
    <property type="match status" value="1"/>
</dbReference>
<feature type="region of interest" description="Disordered" evidence="12">
    <location>
        <begin position="433"/>
        <end position="483"/>
    </location>
</feature>
<feature type="compositionally biased region" description="Pro residues" evidence="12">
    <location>
        <begin position="1360"/>
        <end position="1373"/>
    </location>
</feature>
<dbReference type="InterPro" id="IPR036770">
    <property type="entry name" value="Ankyrin_rpt-contain_sf"/>
</dbReference>
<protein>
    <recommendedName>
        <fullName evidence="14">Ion transport domain-containing protein</fullName>
    </recommendedName>
</protein>
<keyword evidence="10 13" id="KW-0472">Membrane</keyword>
<feature type="region of interest" description="Disordered" evidence="12">
    <location>
        <begin position="927"/>
        <end position="951"/>
    </location>
</feature>
<evidence type="ECO:0000313" key="16">
    <source>
        <dbReference type="EMBL" id="GIL95638.1"/>
    </source>
</evidence>
<keyword evidence="18" id="KW-1185">Reference proteome</keyword>
<gene>
    <name evidence="15" type="ORF">Vretifemale_15471</name>
    <name evidence="16" type="ORF">Vretimale_1606</name>
</gene>
<feature type="transmembrane region" description="Helical" evidence="13">
    <location>
        <begin position="1888"/>
        <end position="1912"/>
    </location>
</feature>
<dbReference type="PANTHER" id="PTHR10582:SF2">
    <property type="entry name" value="INACTIVE"/>
    <property type="match status" value="1"/>
</dbReference>
<feature type="region of interest" description="Disordered" evidence="12">
    <location>
        <begin position="1575"/>
        <end position="1609"/>
    </location>
</feature>
<dbReference type="InterPro" id="IPR024862">
    <property type="entry name" value="TRPV"/>
</dbReference>
<evidence type="ECO:0000256" key="12">
    <source>
        <dbReference type="SAM" id="MobiDB-lite"/>
    </source>
</evidence>
<organism evidence="16 17">
    <name type="scientific">Volvox reticuliferus</name>
    <dbReference type="NCBI Taxonomy" id="1737510"/>
    <lineage>
        <taxon>Eukaryota</taxon>
        <taxon>Viridiplantae</taxon>
        <taxon>Chlorophyta</taxon>
        <taxon>core chlorophytes</taxon>
        <taxon>Chlorophyceae</taxon>
        <taxon>CS clade</taxon>
        <taxon>Chlamydomonadales</taxon>
        <taxon>Volvocaceae</taxon>
        <taxon>Volvox</taxon>
    </lineage>
</organism>
<feature type="compositionally biased region" description="Basic and acidic residues" evidence="12">
    <location>
        <begin position="7"/>
        <end position="19"/>
    </location>
</feature>
<feature type="region of interest" description="Disordered" evidence="12">
    <location>
        <begin position="1973"/>
        <end position="2003"/>
    </location>
</feature>
<comment type="subcellular location">
    <subcellularLocation>
        <location evidence="1">Cell membrane</location>
        <topology evidence="1">Multi-pass membrane protein</topology>
    </subcellularLocation>
</comment>
<evidence type="ECO:0000256" key="10">
    <source>
        <dbReference type="ARBA" id="ARBA00023136"/>
    </source>
</evidence>
<evidence type="ECO:0000256" key="13">
    <source>
        <dbReference type="SAM" id="Phobius"/>
    </source>
</evidence>
<feature type="region of interest" description="Disordered" evidence="12">
    <location>
        <begin position="762"/>
        <end position="789"/>
    </location>
</feature>
<dbReference type="EMBL" id="BNCQ01000002">
    <property type="protein sequence ID" value="GIL95638.1"/>
    <property type="molecule type" value="Genomic_DNA"/>
</dbReference>
<evidence type="ECO:0000256" key="6">
    <source>
        <dbReference type="ARBA" id="ARBA00022737"/>
    </source>
</evidence>
<feature type="transmembrane region" description="Helical" evidence="13">
    <location>
        <begin position="1671"/>
        <end position="1692"/>
    </location>
</feature>
<comment type="caution">
    <text evidence="16">The sequence shown here is derived from an EMBL/GenBank/DDBJ whole genome shotgun (WGS) entry which is preliminary data.</text>
</comment>
<sequence>MQLSSPVREDPSLDDDLHRLRPNGYQSVEVSGEDGGSSVAEPLPALSHAPAPALSLVKAGDILSRPISALSYDTGMSDAKAAKARRRVQIDVGSDDEDDGKDRDIKATNPVSLYLSGRSMSYTAQQRAGGSHIAGTNTNQSVSHRMNPLSPAAGGGVGPPQWLSLNRSNVQQLLLMPPEDMPQLHQAAWFNDLDTLVELLKSSAEPLDGLVWYNKKLYPSAPQPGSSAGNAGAEETVPTVAPGSGSGGNYSSRAPSMAMSKVQMPRVANMETATSTLKALLQRDYLMHACHPLTIAAANGNERIVDELLKAMLEDVQNRQVAHAMTWHVPPEELPPGCPWITPLAAAALAGSGECVRLIAQAVARRKSLTEDRSTYGCFRFRPVTVAQTAEAVQSLFKYGCCHADTLRYSLCDAARRLAKRDGTYTSISAQLQRHKAQKQMEQRSPQRLTKQHKLGLGDGSSATTGVDTSVDGEDINSRASPLETSREASFITTVSGVLDATARLTQPFHLQNGSDRCGSEAVAGAPAILQSAASRSIPGSASNATAAGGGTISLKAPELLLFRARLFHDILGRSLACALCEFLPETLTALAALTAMVDQGLHPDRFLSHAEHANITSTSLLMIIVRTYQTALRSAAGGSGGTGSGPNSSIAITHSSMRNGMSLAASSAATATASNLASTSNLLPSDLSSAVREALHTLVAGLLAHGAVVDNPPRDGCRQVGGFHIAPPHGPEAPLHHAFIHGPQELVVVLLQYSTLHPETLEDLLGPSTPATAEERGGVSGSTAATYHPEVQASTARAFYGRRPGWMNSQHQHRHQKQQQSQKMPDQAQQGPFGRRKQDCVPWEGGRSSPLLAFGAKMQRALLEGNVPLWLHSGRFAELMEDLIKASIAVDARMVTCDLTWLVVELFERCMAHEFDNIGQLRMLDRSKTPSDDKTKAGGGNDGGDVNSFPGCNRCSSDGAKVRGYGPSASPSGSPGLAARLPGSLQDTVITVDPVVPASPLSKAGSEGKATAAGRVQDGDPESWVVQGLPGRRGANSTATTPQSSTSGDDMASDDLGGSELSSRSFYSSSSGSSIDDFAGTANGILPLRRNGVMPYSLLTTPEDSITLSIVHSLYRNTADAITSLHQALADGQFDSSLASVTGVRGTTGSVLGIAVDTGSAALVNWTALLRLVARIAATTLNPPKSHGAAAGQISVFTTAKAVNQLLYARDWARGDSTADGEGDDGNNDSGSSQVGPSVVDIDLLRAIARRHPHEAARLIHGIDLMRVELKGYRWDSIPMSLDQDFYAVLTTGEPVKLSNRPPTVAPVSVAVAVAAEEEKRRAAAAAVAAAAKALRKGRAKAKGATVAPEEIDAYGKTPLPPPRPLPPPPAPATQGLSIDEEPLTREDILQACIFSNMWTVLTHFMLSSMRLPSYMRSLQQLRKKTYKYAVFGQMTQYGSIPVVLGMGLLLALLGLLTRGVQRTVRLAGNLVLAGYGRLEERLQPAMNNVGRRLQLDKVQRRVGRMVRRVDQLATRATGGGVGGVIGIGGSRALMTVRFIPHYLSFLGVLLDPDAMAELWLGVTQHYSRSRAAKMGAGGEGGEGSGGQRGDEGARRGGGGSGEGEEPAPAYMSWRTTRVVCSRVPLPCAAAMPSALLYKLAASPQVNGEVFSSPVLRAVIVWRWQHFTRYFLLLQFVEHLIYLAFFILYAFSLSYSPQMFRTVLGESRTTVLQHGDCTLAPSGLQKFLLITLGVMTTTCVVQEARQMMFFKLGWFRQPWNLMDFASSTIMATIITLHLTCKTDAEWLRGLAAMEVALLFMRLLYFAMADDRLGSFFRMVIEVLRDCWLFFVFLGILFIGWGLALTVMQGQNATIQNTYLQLFTMIFGDFQLSLLQSADAGSKGLDHLWRIFASLYQILVTIILLNLLIAIINDSYERINDNEACESLRNKLTLIVEAESVLPSSMARRVLESLAQTDLYVITAEAATVATEYEEGGTGSKSASRNSGTTRRPLNPPARWSGRMGETKRFVGNIMDHLLAQQAAFQARVLSALSARQTGATDALPAGSISLPGAGREGGGMHAGHLAARTSKRTSGLHGGLGAPGLGLRVGSGAAAAPATQGPLGDIADAEAVADILAMGGLLREKLMELKQEQEDVLRRQDDMAAALAELHAAVERVGQEVARSAADSAAETALATGARRLAQLKSGGNSGDNNAACEGGGLYGVGSTELVLIERAELEAIAFKAAEQAAQMAMQVMLRDMQKGRDDIA</sequence>
<feature type="region of interest" description="Disordered" evidence="12">
    <location>
        <begin position="806"/>
        <end position="841"/>
    </location>
</feature>
<evidence type="ECO:0000259" key="14">
    <source>
        <dbReference type="Pfam" id="PF00520"/>
    </source>
</evidence>
<dbReference type="Proteomes" id="UP000747110">
    <property type="component" value="Unassembled WGS sequence"/>
</dbReference>
<evidence type="ECO:0000256" key="5">
    <source>
        <dbReference type="ARBA" id="ARBA00022692"/>
    </source>
</evidence>
<dbReference type="InterPro" id="IPR005821">
    <property type="entry name" value="Ion_trans_dom"/>
</dbReference>
<feature type="transmembrane region" description="Helical" evidence="13">
    <location>
        <begin position="1787"/>
        <end position="1807"/>
    </location>
</feature>
<name>A0A8J4D9M7_9CHLO</name>
<feature type="transmembrane region" description="Helical" evidence="13">
    <location>
        <begin position="1439"/>
        <end position="1458"/>
    </location>
</feature>
<evidence type="ECO:0000256" key="4">
    <source>
        <dbReference type="ARBA" id="ARBA00022568"/>
    </source>
</evidence>
<keyword evidence="11" id="KW-0407">Ion channel</keyword>
<reference evidence="16" key="1">
    <citation type="journal article" date="2021" name="Proc. Natl. Acad. Sci. U.S.A.">
        <title>Three genomes in the algal genus Volvox reveal the fate of a haploid sex-determining region after a transition to homothallism.</title>
        <authorList>
            <person name="Yamamoto K."/>
            <person name="Hamaji T."/>
            <person name="Kawai-Toyooka H."/>
            <person name="Matsuzaki R."/>
            <person name="Takahashi F."/>
            <person name="Nishimura Y."/>
            <person name="Kawachi M."/>
            <person name="Noguchi H."/>
            <person name="Minakuchi Y."/>
            <person name="Umen J.G."/>
            <person name="Toyoda A."/>
            <person name="Nozaki H."/>
        </authorList>
    </citation>
    <scope>NUCLEOTIDE SEQUENCE</scope>
    <source>
        <strain evidence="16">NIES-3785</strain>
        <strain evidence="15">NIES-3786</strain>
    </source>
</reference>
<dbReference type="OrthoDB" id="537112at2759"/>
<evidence type="ECO:0000313" key="17">
    <source>
        <dbReference type="Proteomes" id="UP000722791"/>
    </source>
</evidence>
<feature type="transmembrane region" description="Helical" evidence="13">
    <location>
        <begin position="1828"/>
        <end position="1847"/>
    </location>
</feature>
<evidence type="ECO:0000256" key="8">
    <source>
        <dbReference type="ARBA" id="ARBA00022989"/>
    </source>
</evidence>
<feature type="region of interest" description="Disordered" evidence="12">
    <location>
        <begin position="88"/>
        <end position="109"/>
    </location>
</feature>
<feature type="compositionally biased region" description="Polar residues" evidence="12">
    <location>
        <begin position="1980"/>
        <end position="1992"/>
    </location>
</feature>
<dbReference type="Proteomes" id="UP000722791">
    <property type="component" value="Unassembled WGS sequence"/>
</dbReference>
<feature type="region of interest" description="Disordered" evidence="12">
    <location>
        <begin position="1218"/>
        <end position="1237"/>
    </location>
</feature>
<dbReference type="GO" id="GO:0005216">
    <property type="term" value="F:monoatomic ion channel activity"/>
    <property type="evidence" value="ECO:0007669"/>
    <property type="project" value="InterPro"/>
</dbReference>
<dbReference type="PANTHER" id="PTHR10582">
    <property type="entry name" value="TRANSIENT RECEPTOR POTENTIAL ION CHANNEL PROTEIN"/>
    <property type="match status" value="1"/>
</dbReference>
<keyword evidence="7" id="KW-0106">Calcium</keyword>
<evidence type="ECO:0000256" key="11">
    <source>
        <dbReference type="ARBA" id="ARBA00023303"/>
    </source>
</evidence>
<dbReference type="InterPro" id="IPR002110">
    <property type="entry name" value="Ankyrin_rpt"/>
</dbReference>
<keyword evidence="9" id="KW-0406">Ion transport</keyword>